<evidence type="ECO:0000256" key="5">
    <source>
        <dbReference type="ARBA" id="ARBA00022989"/>
    </source>
</evidence>
<evidence type="ECO:0000256" key="7">
    <source>
        <dbReference type="ARBA" id="ARBA00023136"/>
    </source>
</evidence>
<dbReference type="EMBL" id="JARBJD010000095">
    <property type="protein sequence ID" value="KAK2953161.1"/>
    <property type="molecule type" value="Genomic_DNA"/>
</dbReference>
<dbReference type="SMART" id="SM00563">
    <property type="entry name" value="PlsC"/>
    <property type="match status" value="1"/>
</dbReference>
<feature type="domain" description="Phospholipid/glycerol acyltransferase" evidence="10">
    <location>
        <begin position="147"/>
        <end position="259"/>
    </location>
</feature>
<dbReference type="SUPFAM" id="SSF69593">
    <property type="entry name" value="Glycerol-3-phosphate (1)-acyltransferase"/>
    <property type="match status" value="1"/>
</dbReference>
<evidence type="ECO:0000256" key="3">
    <source>
        <dbReference type="ARBA" id="ARBA00022679"/>
    </source>
</evidence>
<dbReference type="PANTHER" id="PTHR23063:SF52">
    <property type="entry name" value="LYSOPHOSPHATIDYLCHOLINE ACYLTRANSFERASE"/>
    <property type="match status" value="1"/>
</dbReference>
<keyword evidence="12" id="KW-1185">Reference proteome</keyword>
<reference evidence="11 12" key="1">
    <citation type="journal article" date="2022" name="bioRxiv">
        <title>Genomics of Preaxostyla Flagellates Illuminates Evolutionary Transitions and the Path Towards Mitochondrial Loss.</title>
        <authorList>
            <person name="Novak L.V.F."/>
            <person name="Treitli S.C."/>
            <person name="Pyrih J."/>
            <person name="Halakuc P."/>
            <person name="Pipaliya S.V."/>
            <person name="Vacek V."/>
            <person name="Brzon O."/>
            <person name="Soukal P."/>
            <person name="Eme L."/>
            <person name="Dacks J.B."/>
            <person name="Karnkowska A."/>
            <person name="Elias M."/>
            <person name="Hampl V."/>
        </authorList>
    </citation>
    <scope>NUCLEOTIDE SEQUENCE [LARGE SCALE GENOMIC DNA]</scope>
    <source>
        <strain evidence="11">NAU3</strain>
        <tissue evidence="11">Gut</tissue>
    </source>
</reference>
<keyword evidence="3 11" id="KW-0808">Transferase</keyword>
<dbReference type="Pfam" id="PF01553">
    <property type="entry name" value="Acyltransferase"/>
    <property type="match status" value="1"/>
</dbReference>
<organism evidence="11 12">
    <name type="scientific">Blattamonas nauphoetae</name>
    <dbReference type="NCBI Taxonomy" id="2049346"/>
    <lineage>
        <taxon>Eukaryota</taxon>
        <taxon>Metamonada</taxon>
        <taxon>Preaxostyla</taxon>
        <taxon>Oxymonadida</taxon>
        <taxon>Blattamonas</taxon>
    </lineage>
</organism>
<evidence type="ECO:0000256" key="2">
    <source>
        <dbReference type="ARBA" id="ARBA00008655"/>
    </source>
</evidence>
<evidence type="ECO:0000313" key="11">
    <source>
        <dbReference type="EMBL" id="KAK2953161.1"/>
    </source>
</evidence>
<evidence type="ECO:0000256" key="9">
    <source>
        <dbReference type="SAM" id="Phobius"/>
    </source>
</evidence>
<comment type="similarity">
    <text evidence="2">Belongs to the 1-acyl-sn-glycerol-3-phosphate acyltransferase family.</text>
</comment>
<proteinExistence type="inferred from homology"/>
<keyword evidence="4 9" id="KW-0812">Transmembrane</keyword>
<evidence type="ECO:0000256" key="6">
    <source>
        <dbReference type="ARBA" id="ARBA00023098"/>
    </source>
</evidence>
<evidence type="ECO:0000256" key="1">
    <source>
        <dbReference type="ARBA" id="ARBA00004370"/>
    </source>
</evidence>
<evidence type="ECO:0000256" key="8">
    <source>
        <dbReference type="ARBA" id="ARBA00023315"/>
    </source>
</evidence>
<sequence length="374" mass="43041">MGHSLLYRIATRGKPNNELYQKIQSHPKLSAYLHVYHDLRPIDYFKRIIFPGPIIAIIRILWYILHFVLLAILQRIVYIGVNLNDFNVPPPKWRRRLSQWMMCYISAITFPAAGIYRPKIIDHTKDRPKSTEAKDLPRYEWDQPWCIVANHQSFLDVIHATAVLGYPSTMTKDVLYNVPFLGIVLKASRNFVQYRSKTKGDRPSSFAQLQDRMKNPQENDFSPLVYGEGTVGNGTCIGRFHKGPFTAGLPVRPVAISYPSKHCSLNTDTIEFLPCAYDITTQFVNRFQLEIFDLYIPSEAEKNDPQLYANNVGTLIANSLNIPYRPDIDSRYKFITRDLARGKITWEQAMEKVDELENGQTVSPADTQLNKKVD</sequence>
<keyword evidence="8 11" id="KW-0012">Acyltransferase</keyword>
<feature type="transmembrane region" description="Helical" evidence="9">
    <location>
        <begin position="54"/>
        <end position="77"/>
    </location>
</feature>
<protein>
    <submittedName>
        <fullName evidence="11">Lysophospholipid acyltransferase LPEAT1</fullName>
    </submittedName>
</protein>
<dbReference type="Proteomes" id="UP001281761">
    <property type="component" value="Unassembled WGS sequence"/>
</dbReference>
<evidence type="ECO:0000259" key="10">
    <source>
        <dbReference type="SMART" id="SM00563"/>
    </source>
</evidence>
<keyword evidence="7 9" id="KW-0472">Membrane</keyword>
<accession>A0ABQ9XM78</accession>
<dbReference type="PANTHER" id="PTHR23063">
    <property type="entry name" value="PHOSPHOLIPID ACYLTRANSFERASE"/>
    <property type="match status" value="1"/>
</dbReference>
<name>A0ABQ9XM78_9EUKA</name>
<comment type="caution">
    <text evidence="11">The sequence shown here is derived from an EMBL/GenBank/DDBJ whole genome shotgun (WGS) entry which is preliminary data.</text>
</comment>
<comment type="subcellular location">
    <subcellularLocation>
        <location evidence="1">Membrane</location>
    </subcellularLocation>
</comment>
<keyword evidence="6" id="KW-0443">Lipid metabolism</keyword>
<feature type="transmembrane region" description="Helical" evidence="9">
    <location>
        <begin position="97"/>
        <end position="116"/>
    </location>
</feature>
<gene>
    <name evidence="11" type="ORF">BLNAU_11947</name>
</gene>
<evidence type="ECO:0000256" key="4">
    <source>
        <dbReference type="ARBA" id="ARBA00022692"/>
    </source>
</evidence>
<dbReference type="InterPro" id="IPR002123">
    <property type="entry name" value="Plipid/glycerol_acylTrfase"/>
</dbReference>
<dbReference type="GO" id="GO:0016746">
    <property type="term" value="F:acyltransferase activity"/>
    <property type="evidence" value="ECO:0007669"/>
    <property type="project" value="UniProtKB-KW"/>
</dbReference>
<keyword evidence="5 9" id="KW-1133">Transmembrane helix</keyword>
<evidence type="ECO:0000313" key="12">
    <source>
        <dbReference type="Proteomes" id="UP001281761"/>
    </source>
</evidence>